<accession>A0ABU6SNT4</accession>
<protein>
    <recommendedName>
        <fullName evidence="3">GAG-pre-integrase domain-containing protein</fullName>
    </recommendedName>
</protein>
<dbReference type="EMBL" id="JASCZI010061144">
    <property type="protein sequence ID" value="MED6137789.1"/>
    <property type="molecule type" value="Genomic_DNA"/>
</dbReference>
<sequence>MAAMGVTTTATATIFISVGHHTDEWIPSDATLAPNATALPAIHDPTFKSLLRPVGAKSSGLKELLDPRKIPVRYRIEEDRATEIETLEFTNWELNDQFLVSWFYASIDMSFNSDIEGEFACEIWFKLDEYFAKRMKAKLRDQHQKLKAHIGIINSRIIKIEAQIKDLEADLDDEAISKEEATPLSSFHSPQEGQQAQALLAAAPPGASHNSPLMQTIWLQAQSMKENKEILLRGALRGGLYIFDNIGVLAIEICSDVENVENNRCDYVNVQVVLLTANVEKSISQLDLWHKRLGHPTPEFQLSLAITLPTDIPHLSSDTATLTIHLPFQTGIITQHMSDPNSINIDACPLTADPCFVSSTSVFPSSSVGLTDQLVQVAATQIPAQGKKYSMTTRSISGIYKPRVLIHYSSDLTQVEPTSIAQDLSSSHWKTIMDEEYAALMKCKT</sequence>
<gene>
    <name evidence="1" type="ORF">PIB30_068282</name>
</gene>
<evidence type="ECO:0000313" key="1">
    <source>
        <dbReference type="EMBL" id="MED6137789.1"/>
    </source>
</evidence>
<evidence type="ECO:0000313" key="2">
    <source>
        <dbReference type="Proteomes" id="UP001341840"/>
    </source>
</evidence>
<proteinExistence type="predicted"/>
<dbReference type="Proteomes" id="UP001341840">
    <property type="component" value="Unassembled WGS sequence"/>
</dbReference>
<comment type="caution">
    <text evidence="1">The sequence shown here is derived from an EMBL/GenBank/DDBJ whole genome shotgun (WGS) entry which is preliminary data.</text>
</comment>
<keyword evidence="2" id="KW-1185">Reference proteome</keyword>
<evidence type="ECO:0008006" key="3">
    <source>
        <dbReference type="Google" id="ProtNLM"/>
    </source>
</evidence>
<name>A0ABU6SNT4_9FABA</name>
<reference evidence="1 2" key="1">
    <citation type="journal article" date="2023" name="Plants (Basel)">
        <title>Bridging the Gap: Combining Genomics and Transcriptomics Approaches to Understand Stylosanthes scabra, an Orphan Legume from the Brazilian Caatinga.</title>
        <authorList>
            <person name="Ferreira-Neto J.R.C."/>
            <person name="da Silva M.D."/>
            <person name="Binneck E."/>
            <person name="de Melo N.F."/>
            <person name="da Silva R.H."/>
            <person name="de Melo A.L.T.M."/>
            <person name="Pandolfi V."/>
            <person name="Bustamante F.O."/>
            <person name="Brasileiro-Vidal A.C."/>
            <person name="Benko-Iseppon A.M."/>
        </authorList>
    </citation>
    <scope>NUCLEOTIDE SEQUENCE [LARGE SCALE GENOMIC DNA]</scope>
    <source>
        <tissue evidence="1">Leaves</tissue>
    </source>
</reference>
<organism evidence="1 2">
    <name type="scientific">Stylosanthes scabra</name>
    <dbReference type="NCBI Taxonomy" id="79078"/>
    <lineage>
        <taxon>Eukaryota</taxon>
        <taxon>Viridiplantae</taxon>
        <taxon>Streptophyta</taxon>
        <taxon>Embryophyta</taxon>
        <taxon>Tracheophyta</taxon>
        <taxon>Spermatophyta</taxon>
        <taxon>Magnoliopsida</taxon>
        <taxon>eudicotyledons</taxon>
        <taxon>Gunneridae</taxon>
        <taxon>Pentapetalae</taxon>
        <taxon>rosids</taxon>
        <taxon>fabids</taxon>
        <taxon>Fabales</taxon>
        <taxon>Fabaceae</taxon>
        <taxon>Papilionoideae</taxon>
        <taxon>50 kb inversion clade</taxon>
        <taxon>dalbergioids sensu lato</taxon>
        <taxon>Dalbergieae</taxon>
        <taxon>Pterocarpus clade</taxon>
        <taxon>Stylosanthes</taxon>
    </lineage>
</organism>